<name>A0ABV8NWV6_9BURK</name>
<feature type="transmembrane region" description="Helical" evidence="6">
    <location>
        <begin position="269"/>
        <end position="288"/>
    </location>
</feature>
<evidence type="ECO:0000313" key="9">
    <source>
        <dbReference type="Proteomes" id="UP001595848"/>
    </source>
</evidence>
<feature type="transmembrane region" description="Helical" evidence="6">
    <location>
        <begin position="149"/>
        <end position="168"/>
    </location>
</feature>
<evidence type="ECO:0000259" key="7">
    <source>
        <dbReference type="Pfam" id="PF00892"/>
    </source>
</evidence>
<evidence type="ECO:0000256" key="3">
    <source>
        <dbReference type="ARBA" id="ARBA00022692"/>
    </source>
</evidence>
<reference evidence="9" key="1">
    <citation type="journal article" date="2019" name="Int. J. Syst. Evol. Microbiol.">
        <title>The Global Catalogue of Microorganisms (GCM) 10K type strain sequencing project: providing services to taxonomists for standard genome sequencing and annotation.</title>
        <authorList>
            <consortium name="The Broad Institute Genomics Platform"/>
            <consortium name="The Broad Institute Genome Sequencing Center for Infectious Disease"/>
            <person name="Wu L."/>
            <person name="Ma J."/>
        </authorList>
    </citation>
    <scope>NUCLEOTIDE SEQUENCE [LARGE SCALE GENOMIC DNA]</scope>
    <source>
        <strain evidence="9">LMG 24813</strain>
    </source>
</reference>
<feature type="domain" description="EamA" evidence="7">
    <location>
        <begin position="13"/>
        <end position="140"/>
    </location>
</feature>
<feature type="transmembrane region" description="Helical" evidence="6">
    <location>
        <begin position="180"/>
        <end position="203"/>
    </location>
</feature>
<feature type="transmembrane region" description="Helical" evidence="6">
    <location>
        <begin position="9"/>
        <end position="28"/>
    </location>
</feature>
<proteinExistence type="predicted"/>
<keyword evidence="5 6" id="KW-0472">Membrane</keyword>
<dbReference type="InterPro" id="IPR037185">
    <property type="entry name" value="EmrE-like"/>
</dbReference>
<gene>
    <name evidence="8" type="ORF">ACFOY1_04920</name>
</gene>
<protein>
    <submittedName>
        <fullName evidence="8">DMT family transporter</fullName>
    </submittedName>
</protein>
<dbReference type="PANTHER" id="PTHR32322">
    <property type="entry name" value="INNER MEMBRANE TRANSPORTER"/>
    <property type="match status" value="1"/>
</dbReference>
<feature type="transmembrane region" description="Helical" evidence="6">
    <location>
        <begin position="40"/>
        <end position="59"/>
    </location>
</feature>
<keyword evidence="9" id="KW-1185">Reference proteome</keyword>
<keyword evidence="4 6" id="KW-1133">Transmembrane helix</keyword>
<dbReference type="EMBL" id="JBHSBV010000002">
    <property type="protein sequence ID" value="MFC4200290.1"/>
    <property type="molecule type" value="Genomic_DNA"/>
</dbReference>
<evidence type="ECO:0000256" key="1">
    <source>
        <dbReference type="ARBA" id="ARBA00004651"/>
    </source>
</evidence>
<dbReference type="SUPFAM" id="SSF103481">
    <property type="entry name" value="Multidrug resistance efflux transporter EmrE"/>
    <property type="match status" value="2"/>
</dbReference>
<accession>A0ABV8NWV6</accession>
<evidence type="ECO:0000256" key="2">
    <source>
        <dbReference type="ARBA" id="ARBA00022475"/>
    </source>
</evidence>
<organism evidence="8 9">
    <name type="scientific">Candidimonas humi</name>
    <dbReference type="NCBI Taxonomy" id="683355"/>
    <lineage>
        <taxon>Bacteria</taxon>
        <taxon>Pseudomonadati</taxon>
        <taxon>Pseudomonadota</taxon>
        <taxon>Betaproteobacteria</taxon>
        <taxon>Burkholderiales</taxon>
        <taxon>Alcaligenaceae</taxon>
        <taxon>Candidimonas</taxon>
    </lineage>
</organism>
<evidence type="ECO:0000256" key="5">
    <source>
        <dbReference type="ARBA" id="ARBA00023136"/>
    </source>
</evidence>
<dbReference type="RefSeq" id="WP_343218719.1">
    <property type="nucleotide sequence ID" value="NZ_JAHTBN010000003.1"/>
</dbReference>
<feature type="transmembrane region" description="Helical" evidence="6">
    <location>
        <begin position="209"/>
        <end position="232"/>
    </location>
</feature>
<evidence type="ECO:0000256" key="6">
    <source>
        <dbReference type="SAM" id="Phobius"/>
    </source>
</evidence>
<sequence length="294" mass="31392">MGPNSPDRSAFALMGLTVLLWSFSWVVMKQLSHLIGPFDLVALRYAIGFLALLAILLVLRQPLRCPPFWLTVGTAVFQTTAFQCLAQFALVAGGAGHVVMLSYTMPFWVLLFAWALLGERPALAHMIGFVLAAAGLVCVIAPWRGLGGILSSLLALAGGASWGVGVVLSKRLFLRHKVNVMTLTAWQMLLGALFTLPLALWMPQISPQWGAQLVLGLLYMGVLASAVGWALWMSVVRRVSATVAGMSALGVPVLTIILAWLLLNEHPTALDISGAALMMAGLVVVTLAPSRAAR</sequence>
<feature type="transmembrane region" description="Helical" evidence="6">
    <location>
        <begin position="239"/>
        <end position="263"/>
    </location>
</feature>
<feature type="transmembrane region" description="Helical" evidence="6">
    <location>
        <begin position="124"/>
        <end position="143"/>
    </location>
</feature>
<dbReference type="Proteomes" id="UP001595848">
    <property type="component" value="Unassembled WGS sequence"/>
</dbReference>
<evidence type="ECO:0000256" key="4">
    <source>
        <dbReference type="ARBA" id="ARBA00022989"/>
    </source>
</evidence>
<feature type="domain" description="EamA" evidence="7">
    <location>
        <begin position="152"/>
        <end position="286"/>
    </location>
</feature>
<dbReference type="Gene3D" id="1.10.3730.20">
    <property type="match status" value="1"/>
</dbReference>
<evidence type="ECO:0000313" key="8">
    <source>
        <dbReference type="EMBL" id="MFC4200290.1"/>
    </source>
</evidence>
<keyword evidence="2" id="KW-1003">Cell membrane</keyword>
<feature type="transmembrane region" description="Helical" evidence="6">
    <location>
        <begin position="98"/>
        <end position="117"/>
    </location>
</feature>
<keyword evidence="3 6" id="KW-0812">Transmembrane</keyword>
<comment type="caution">
    <text evidence="8">The sequence shown here is derived from an EMBL/GenBank/DDBJ whole genome shotgun (WGS) entry which is preliminary data.</text>
</comment>
<dbReference type="Pfam" id="PF00892">
    <property type="entry name" value="EamA"/>
    <property type="match status" value="2"/>
</dbReference>
<dbReference type="PANTHER" id="PTHR32322:SF18">
    <property type="entry name" value="S-ADENOSYLMETHIONINE_S-ADENOSYLHOMOCYSTEINE TRANSPORTER"/>
    <property type="match status" value="1"/>
</dbReference>
<comment type="subcellular location">
    <subcellularLocation>
        <location evidence="1">Cell membrane</location>
        <topology evidence="1">Multi-pass membrane protein</topology>
    </subcellularLocation>
</comment>
<dbReference type="InterPro" id="IPR000620">
    <property type="entry name" value="EamA_dom"/>
</dbReference>
<dbReference type="InterPro" id="IPR050638">
    <property type="entry name" value="AA-Vitamin_Transporters"/>
</dbReference>